<evidence type="ECO:0000259" key="7">
    <source>
        <dbReference type="Pfam" id="PF00248"/>
    </source>
</evidence>
<dbReference type="SUPFAM" id="SSF51430">
    <property type="entry name" value="NAD(P)-linked oxidoreductase"/>
    <property type="match status" value="1"/>
</dbReference>
<keyword evidence="3" id="KW-0560">Oxidoreductase</keyword>
<dbReference type="InterPro" id="IPR018170">
    <property type="entry name" value="Aldo/ket_reductase_CS"/>
</dbReference>
<sequence length="275" mass="31149">MMEFVTLNNGVKMPMVGFGTDAANAELTYNEVMAAATEAGYRMFDTAAMYGNQDELGAYLVNSGLDRSDYFLTSKVAQLEQGYENTLQAFKRTTAALQTDYLDLYLVHWPKFDPFFETWRALEHLYKEGYVRAIGVSNFEAHHLDRLLTQATVVPAVDQIETHPYFNQHVLHNYLTELGIQHQAWSPLGRGAVLQDETLQGIATRYGVSVAQVILRWHIQHNVAVIPKSGNPARMAQNIDLQFQLTPTDMARIDALQRGERIMGAPDQNYTEDLW</sequence>
<name>A0A2S1KNF6_9LACO</name>
<accession>A0A2S1KNF6</accession>
<proteinExistence type="inferred from homology"/>
<evidence type="ECO:0000256" key="6">
    <source>
        <dbReference type="PIRSR" id="PIRSR000097-3"/>
    </source>
</evidence>
<evidence type="ECO:0000256" key="5">
    <source>
        <dbReference type="PIRSR" id="PIRSR000097-2"/>
    </source>
</evidence>
<dbReference type="InterPro" id="IPR023210">
    <property type="entry name" value="NADP_OxRdtase_dom"/>
</dbReference>
<feature type="active site" description="Proton donor" evidence="4">
    <location>
        <position position="50"/>
    </location>
</feature>
<dbReference type="RefSeq" id="WP_229042716.1">
    <property type="nucleotide sequence ID" value="NZ_CABJFA010000006.1"/>
</dbReference>
<dbReference type="Pfam" id="PF00248">
    <property type="entry name" value="Aldo_ket_red"/>
    <property type="match status" value="1"/>
</dbReference>
<evidence type="ECO:0000256" key="1">
    <source>
        <dbReference type="ARBA" id="ARBA00007905"/>
    </source>
</evidence>
<evidence type="ECO:0000256" key="2">
    <source>
        <dbReference type="ARBA" id="ARBA00022857"/>
    </source>
</evidence>
<evidence type="ECO:0000256" key="4">
    <source>
        <dbReference type="PIRSR" id="PIRSR000097-1"/>
    </source>
</evidence>
<gene>
    <name evidence="8" type="ORF">B6254_0100</name>
</gene>
<comment type="similarity">
    <text evidence="1">Belongs to the aldo/keto reductase family.</text>
</comment>
<evidence type="ECO:0000313" key="9">
    <source>
        <dbReference type="Proteomes" id="UP000244870"/>
    </source>
</evidence>
<dbReference type="InterPro" id="IPR036812">
    <property type="entry name" value="NAD(P)_OxRdtase_dom_sf"/>
</dbReference>
<evidence type="ECO:0000313" key="8">
    <source>
        <dbReference type="EMBL" id="AWF94547.1"/>
    </source>
</evidence>
<dbReference type="EMBL" id="CP020928">
    <property type="protein sequence ID" value="AWF94547.1"/>
    <property type="molecule type" value="Genomic_DNA"/>
</dbReference>
<dbReference type="PANTHER" id="PTHR43827:SF3">
    <property type="entry name" value="NADP-DEPENDENT OXIDOREDUCTASE DOMAIN-CONTAINING PROTEIN"/>
    <property type="match status" value="1"/>
</dbReference>
<dbReference type="PIRSF" id="PIRSF000097">
    <property type="entry name" value="AKR"/>
    <property type="match status" value="1"/>
</dbReference>
<dbReference type="PANTHER" id="PTHR43827">
    <property type="entry name" value="2,5-DIKETO-D-GLUCONIC ACID REDUCTASE"/>
    <property type="match status" value="1"/>
</dbReference>
<feature type="site" description="Lowers pKa of active site Tyr" evidence="6">
    <location>
        <position position="75"/>
    </location>
</feature>
<dbReference type="FunFam" id="3.20.20.100:FF:000015">
    <property type="entry name" value="Oxidoreductase, aldo/keto reductase family"/>
    <property type="match status" value="1"/>
</dbReference>
<feature type="binding site" evidence="5">
    <location>
        <position position="108"/>
    </location>
    <ligand>
        <name>substrate</name>
    </ligand>
</feature>
<dbReference type="Proteomes" id="UP000244870">
    <property type="component" value="Chromosome"/>
</dbReference>
<protein>
    <submittedName>
        <fullName evidence="8">Glyoxal reductase</fullName>
    </submittedName>
</protein>
<dbReference type="AlphaFoldDB" id="A0A2S1KNF6"/>
<dbReference type="CDD" id="cd19071">
    <property type="entry name" value="AKR_AKR1-5-like"/>
    <property type="match status" value="1"/>
</dbReference>
<dbReference type="GO" id="GO:0016616">
    <property type="term" value="F:oxidoreductase activity, acting on the CH-OH group of donors, NAD or NADP as acceptor"/>
    <property type="evidence" value="ECO:0007669"/>
    <property type="project" value="UniProtKB-ARBA"/>
</dbReference>
<dbReference type="InterPro" id="IPR020471">
    <property type="entry name" value="AKR"/>
</dbReference>
<evidence type="ECO:0000256" key="3">
    <source>
        <dbReference type="ARBA" id="ARBA00023002"/>
    </source>
</evidence>
<dbReference type="PRINTS" id="PR00069">
    <property type="entry name" value="ALDKETRDTASE"/>
</dbReference>
<feature type="domain" description="NADP-dependent oxidoreductase" evidence="7">
    <location>
        <begin position="22"/>
        <end position="257"/>
    </location>
</feature>
<organism evidence="8 9">
    <name type="scientific">Weissella cibaria</name>
    <dbReference type="NCBI Taxonomy" id="137591"/>
    <lineage>
        <taxon>Bacteria</taxon>
        <taxon>Bacillati</taxon>
        <taxon>Bacillota</taxon>
        <taxon>Bacilli</taxon>
        <taxon>Lactobacillales</taxon>
        <taxon>Lactobacillaceae</taxon>
        <taxon>Weissella</taxon>
    </lineage>
</organism>
<keyword evidence="2" id="KW-0521">NADP</keyword>
<dbReference type="Gene3D" id="3.20.20.100">
    <property type="entry name" value="NADP-dependent oxidoreductase domain"/>
    <property type="match status" value="1"/>
</dbReference>
<dbReference type="PROSITE" id="PS00062">
    <property type="entry name" value="ALDOKETO_REDUCTASE_2"/>
    <property type="match status" value="1"/>
</dbReference>
<reference evidence="8 9" key="1">
    <citation type="submission" date="2017-04" db="EMBL/GenBank/DDBJ databases">
        <title>Weissella cibaria strain m2 complete genome.</title>
        <authorList>
            <person name="Pan Q."/>
            <person name="Tan M."/>
            <person name="Yao F."/>
            <person name="Su S."/>
        </authorList>
    </citation>
    <scope>NUCLEOTIDE SEQUENCE [LARGE SCALE GENOMIC DNA]</scope>
    <source>
        <strain evidence="8 9">M2</strain>
    </source>
</reference>